<feature type="transmembrane region" description="Helical" evidence="1">
    <location>
        <begin position="6"/>
        <end position="25"/>
    </location>
</feature>
<dbReference type="InterPro" id="IPR025434">
    <property type="entry name" value="YesK-like"/>
</dbReference>
<keyword evidence="1" id="KW-0812">Transmembrane</keyword>
<keyword evidence="1" id="KW-0472">Membrane</keyword>
<reference evidence="2 3" key="1">
    <citation type="submission" date="2021-10" db="EMBL/GenBank/DDBJ databases">
        <authorList>
            <person name="Criscuolo A."/>
        </authorList>
    </citation>
    <scope>NUCLEOTIDE SEQUENCE [LARGE SCALE GENOMIC DNA]</scope>
    <source>
        <strain evidence="3">CIP 111899</strain>
    </source>
</reference>
<accession>A0ABM8Y954</accession>
<organism evidence="2 3">
    <name type="scientific">Bacillus rhizoplanae</name>
    <dbReference type="NCBI Taxonomy" id="2880966"/>
    <lineage>
        <taxon>Bacteria</taxon>
        <taxon>Bacillati</taxon>
        <taxon>Bacillota</taxon>
        <taxon>Bacilli</taxon>
        <taxon>Bacillales</taxon>
        <taxon>Bacillaceae</taxon>
        <taxon>Bacillus</taxon>
    </lineage>
</organism>
<comment type="caution">
    <text evidence="2">The sequence shown here is derived from an EMBL/GenBank/DDBJ whole genome shotgun (WGS) entry which is preliminary data.</text>
</comment>
<dbReference type="EMBL" id="CAKJTI010000005">
    <property type="protein sequence ID" value="CAG9612288.1"/>
    <property type="molecule type" value="Genomic_DNA"/>
</dbReference>
<dbReference type="Pfam" id="PF14150">
    <property type="entry name" value="YesK"/>
    <property type="match status" value="1"/>
</dbReference>
<name>A0ABM8Y954_9BACI</name>
<evidence type="ECO:0008006" key="4">
    <source>
        <dbReference type="Google" id="ProtNLM"/>
    </source>
</evidence>
<keyword evidence="1" id="KW-1133">Transmembrane helix</keyword>
<keyword evidence="3" id="KW-1185">Reference proteome</keyword>
<feature type="transmembrane region" description="Helical" evidence="1">
    <location>
        <begin position="37"/>
        <end position="57"/>
    </location>
</feature>
<gene>
    <name evidence="2" type="ORF">BACCIP111899_01461</name>
</gene>
<evidence type="ECO:0000313" key="3">
    <source>
        <dbReference type="Proteomes" id="UP000789423"/>
    </source>
</evidence>
<sequence length="94" mass="10997">MEKVEIFWIISIITTVVVFLISFMLRKSFPNRSFDIAFGLIVIIICFVCFLFTLFFIGGWEGMGYGFLCFFILIGTIIGMLLHQVVKFFRDKYI</sequence>
<evidence type="ECO:0000313" key="2">
    <source>
        <dbReference type="EMBL" id="CAG9612288.1"/>
    </source>
</evidence>
<feature type="transmembrane region" description="Helical" evidence="1">
    <location>
        <begin position="63"/>
        <end position="82"/>
    </location>
</feature>
<dbReference type="Proteomes" id="UP000789423">
    <property type="component" value="Unassembled WGS sequence"/>
</dbReference>
<evidence type="ECO:0000256" key="1">
    <source>
        <dbReference type="SAM" id="Phobius"/>
    </source>
</evidence>
<proteinExistence type="predicted"/>
<protein>
    <recommendedName>
        <fullName evidence="4">YesK-like protein</fullName>
    </recommendedName>
</protein>